<accession>A0A1Q3EFD0</accession>
<feature type="coiled-coil region" evidence="4">
    <location>
        <begin position="416"/>
        <end position="443"/>
    </location>
</feature>
<reference evidence="6 7" key="2">
    <citation type="submission" date="2017-02" db="EMBL/GenBank/DDBJ databases">
        <title>A genome survey and senescence transcriptome analysis in Lentinula edodes.</title>
        <authorList>
            <person name="Sakamoto Y."/>
            <person name="Nakade K."/>
            <person name="Sato S."/>
            <person name="Yoshida Y."/>
            <person name="Miyazaki K."/>
            <person name="Natsume S."/>
            <person name="Konno N."/>
        </authorList>
    </citation>
    <scope>NUCLEOTIDE SEQUENCE [LARGE SCALE GENOMIC DNA]</scope>
    <source>
        <strain evidence="6 7">NBRC 111202</strain>
    </source>
</reference>
<organism evidence="6 7">
    <name type="scientific">Lentinula edodes</name>
    <name type="common">Shiitake mushroom</name>
    <name type="synonym">Lentinus edodes</name>
    <dbReference type="NCBI Taxonomy" id="5353"/>
    <lineage>
        <taxon>Eukaryota</taxon>
        <taxon>Fungi</taxon>
        <taxon>Dikarya</taxon>
        <taxon>Basidiomycota</taxon>
        <taxon>Agaricomycotina</taxon>
        <taxon>Agaricomycetes</taxon>
        <taxon>Agaricomycetidae</taxon>
        <taxon>Agaricales</taxon>
        <taxon>Marasmiineae</taxon>
        <taxon>Omphalotaceae</taxon>
        <taxon>Lentinula</taxon>
    </lineage>
</organism>
<dbReference type="SUPFAM" id="SSF53335">
    <property type="entry name" value="S-adenosyl-L-methionine-dependent methyltransferases"/>
    <property type="match status" value="1"/>
</dbReference>
<dbReference type="Proteomes" id="UP000188533">
    <property type="component" value="Unassembled WGS sequence"/>
</dbReference>
<evidence type="ECO:0000313" key="7">
    <source>
        <dbReference type="Proteomes" id="UP000188533"/>
    </source>
</evidence>
<evidence type="ECO:0000256" key="2">
    <source>
        <dbReference type="ARBA" id="ARBA00022603"/>
    </source>
</evidence>
<dbReference type="Gene3D" id="3.40.50.150">
    <property type="entry name" value="Vaccinia Virus protein VP39"/>
    <property type="match status" value="1"/>
</dbReference>
<dbReference type="GO" id="GO:0008757">
    <property type="term" value="F:S-adenosylmethionine-dependent methyltransferase activity"/>
    <property type="evidence" value="ECO:0007669"/>
    <property type="project" value="InterPro"/>
</dbReference>
<feature type="domain" description="Methyltransferase type 11" evidence="5">
    <location>
        <begin position="178"/>
        <end position="277"/>
    </location>
</feature>
<evidence type="ECO:0000256" key="1">
    <source>
        <dbReference type="ARBA" id="ARBA00008361"/>
    </source>
</evidence>
<comment type="caution">
    <text evidence="6">The sequence shown here is derived from an EMBL/GenBank/DDBJ whole genome shotgun (WGS) entry which is preliminary data.</text>
</comment>
<dbReference type="EMBL" id="BDGU01000287">
    <property type="protein sequence ID" value="GAW05920.1"/>
    <property type="molecule type" value="Genomic_DNA"/>
</dbReference>
<evidence type="ECO:0000313" key="6">
    <source>
        <dbReference type="EMBL" id="GAW05920.1"/>
    </source>
</evidence>
<evidence type="ECO:0000256" key="4">
    <source>
        <dbReference type="SAM" id="Coils"/>
    </source>
</evidence>
<reference evidence="6 7" key="1">
    <citation type="submission" date="2016-08" db="EMBL/GenBank/DDBJ databases">
        <authorList>
            <consortium name="Lentinula edodes genome sequencing consortium"/>
            <person name="Sakamoto Y."/>
            <person name="Nakade K."/>
            <person name="Sato S."/>
            <person name="Yoshida Y."/>
            <person name="Miyazaki K."/>
            <person name="Natsume S."/>
            <person name="Konno N."/>
        </authorList>
    </citation>
    <scope>NUCLEOTIDE SEQUENCE [LARGE SCALE GENOMIC DNA]</scope>
    <source>
        <strain evidence="6 7">NBRC 111202</strain>
    </source>
</reference>
<dbReference type="InterPro" id="IPR013216">
    <property type="entry name" value="Methyltransf_11"/>
</dbReference>
<dbReference type="InterPro" id="IPR051052">
    <property type="entry name" value="Diverse_substrate_MTase"/>
</dbReference>
<dbReference type="PANTHER" id="PTHR44942:SF4">
    <property type="entry name" value="METHYLTRANSFERASE TYPE 11 DOMAIN-CONTAINING PROTEIN"/>
    <property type="match status" value="1"/>
</dbReference>
<protein>
    <submittedName>
        <fullName evidence="6">S-adenosyl-L-methionine-dependent methyltransferase</fullName>
    </submittedName>
</protein>
<dbReference type="CDD" id="cd02440">
    <property type="entry name" value="AdoMet_MTases"/>
    <property type="match status" value="1"/>
</dbReference>
<dbReference type="AlphaFoldDB" id="A0A1Q3EFD0"/>
<sequence>MVIASPLIIGRAGAPKGILAALISPPKLTQAVGKTISAASFLYAISSKNEAATVGLVFGHEGVQGVSLITKRNGKVALEKLNVDYPTLKIQDIKIDISAEAQKEVKEKTEMTDIDGVEWVLEALDIMKKRPTYPKALFQLIFNYHEKGAAALPGNSSASTTNQGPQSSTLRPRWNTAVDLGCGTGQATTELSPFKTVIGVEPSKGMVQKAREQIEKALGSEKTSQFSFVQSSAEKLDFLENESVDLVISAQAAHWFDWNKQWPEIARVLRPGGTVAFWTYSEFRLPKYPSLTPLITHYLQGKNPDTSLGPYWERPGRTILERHLVDVPEPKKVLGESVTLTDTDRVYFSGPYHDTSPTTSPSPNAPITLPIILRSQSTWNGLLGYFHTFSSLHNYLEKHPDDALKHGGKTIAERTWAELMEGAEKEERENKELEEQAGEVRVRGEDELIVEWPVAMVLAKKL</sequence>
<dbReference type="STRING" id="5353.A0A1Q3EFD0"/>
<gene>
    <name evidence="6" type="ORF">LENED_007808</name>
</gene>
<dbReference type="GO" id="GO:0032259">
    <property type="term" value="P:methylation"/>
    <property type="evidence" value="ECO:0007669"/>
    <property type="project" value="UniProtKB-KW"/>
</dbReference>
<dbReference type="Pfam" id="PF08241">
    <property type="entry name" value="Methyltransf_11"/>
    <property type="match status" value="1"/>
</dbReference>
<keyword evidence="3 6" id="KW-0808">Transferase</keyword>
<proteinExistence type="inferred from homology"/>
<evidence type="ECO:0000259" key="5">
    <source>
        <dbReference type="Pfam" id="PF08241"/>
    </source>
</evidence>
<keyword evidence="7" id="KW-1185">Reference proteome</keyword>
<name>A0A1Q3EFD0_LENED</name>
<dbReference type="PANTHER" id="PTHR44942">
    <property type="entry name" value="METHYLTRANSF_11 DOMAIN-CONTAINING PROTEIN"/>
    <property type="match status" value="1"/>
</dbReference>
<evidence type="ECO:0000256" key="3">
    <source>
        <dbReference type="ARBA" id="ARBA00022679"/>
    </source>
</evidence>
<keyword evidence="4" id="KW-0175">Coiled coil</keyword>
<keyword evidence="2 6" id="KW-0489">Methyltransferase</keyword>
<dbReference type="InterPro" id="IPR029063">
    <property type="entry name" value="SAM-dependent_MTases_sf"/>
</dbReference>
<comment type="similarity">
    <text evidence="1">Belongs to the methyltransferase superfamily.</text>
</comment>